<dbReference type="Proteomes" id="UP001198242">
    <property type="component" value="Unassembled WGS sequence"/>
</dbReference>
<sequence>MLFGADMPEYHPTDNGSVLYENGNYKISVSNRGDGRYEFISAENVGDGMDVVFKNTDSTGTDFGNVTFRLVPTDNANGYIITQKTN</sequence>
<keyword evidence="2" id="KW-1185">Reference proteome</keyword>
<gene>
    <name evidence="1" type="ORF">LKE05_09925</name>
</gene>
<protein>
    <submittedName>
        <fullName evidence="1">Uncharacterized protein</fullName>
    </submittedName>
</protein>
<accession>A0AAE3JA37</accession>
<comment type="caution">
    <text evidence="1">The sequence shown here is derived from an EMBL/GenBank/DDBJ whole genome shotgun (WGS) entry which is preliminary data.</text>
</comment>
<dbReference type="RefSeq" id="WP_117967464.1">
    <property type="nucleotide sequence ID" value="NZ_JAJEQM010000013.1"/>
</dbReference>
<reference evidence="1 2" key="1">
    <citation type="submission" date="2021-10" db="EMBL/GenBank/DDBJ databases">
        <title>Anaerobic single-cell dispensing facilitates the cultivation of human gut bacteria.</title>
        <authorList>
            <person name="Afrizal A."/>
        </authorList>
    </citation>
    <scope>NUCLEOTIDE SEQUENCE [LARGE SCALE GENOMIC DNA]</scope>
    <source>
        <strain evidence="1 2">CLA-AA-H232</strain>
    </source>
</reference>
<name>A0AAE3JA37_9FIRM</name>
<dbReference type="AlphaFoldDB" id="A0AAE3JA37"/>
<organism evidence="1 2">
    <name type="scientific">Hominilimicola fabiformis</name>
    <dbReference type="NCBI Taxonomy" id="2885356"/>
    <lineage>
        <taxon>Bacteria</taxon>
        <taxon>Bacillati</taxon>
        <taxon>Bacillota</taxon>
        <taxon>Clostridia</taxon>
        <taxon>Eubacteriales</taxon>
        <taxon>Oscillospiraceae</taxon>
        <taxon>Hominilimicola</taxon>
    </lineage>
</organism>
<evidence type="ECO:0000313" key="1">
    <source>
        <dbReference type="EMBL" id="MCC2211102.1"/>
    </source>
</evidence>
<evidence type="ECO:0000313" key="2">
    <source>
        <dbReference type="Proteomes" id="UP001198242"/>
    </source>
</evidence>
<dbReference type="EMBL" id="JAJEQM010000013">
    <property type="protein sequence ID" value="MCC2211102.1"/>
    <property type="molecule type" value="Genomic_DNA"/>
</dbReference>
<proteinExistence type="predicted"/>